<gene>
    <name evidence="1" type="ORF">HU668_00030</name>
</gene>
<evidence type="ECO:0000313" key="1">
    <source>
        <dbReference type="EMBL" id="NUY94843.1"/>
    </source>
</evidence>
<organism evidence="1 2">
    <name type="scientific">Pantoea brenneri</name>
    <dbReference type="NCBI Taxonomy" id="472694"/>
    <lineage>
        <taxon>Bacteria</taxon>
        <taxon>Pseudomonadati</taxon>
        <taxon>Pseudomonadota</taxon>
        <taxon>Gammaproteobacteria</taxon>
        <taxon>Enterobacterales</taxon>
        <taxon>Erwiniaceae</taxon>
        <taxon>Pantoea</taxon>
    </lineage>
</organism>
<protein>
    <submittedName>
        <fullName evidence="1">Uncharacterized protein</fullName>
    </submittedName>
</protein>
<sequence length="50" mass="5773">MQNALTTDSSRILKRLGEGYYEQRLVRDQIIQLTGNRYISPEPGQNAQHL</sequence>
<dbReference type="Proteomes" id="UP000566985">
    <property type="component" value="Unassembled WGS sequence"/>
</dbReference>
<dbReference type="EMBL" id="JABWPM010000001">
    <property type="protein sequence ID" value="NUY94843.1"/>
    <property type="molecule type" value="Genomic_DNA"/>
</dbReference>
<dbReference type="AlphaFoldDB" id="A0A7Y6NAA8"/>
<comment type="caution">
    <text evidence="1">The sequence shown here is derived from an EMBL/GenBank/DDBJ whole genome shotgun (WGS) entry which is preliminary data.</text>
</comment>
<reference evidence="1 2" key="1">
    <citation type="submission" date="2020-05" db="EMBL/GenBank/DDBJ databases">
        <title>Whole Genome Sequences of Enterobacteriales Associated with the International Space Station.</title>
        <authorList>
            <person name="Bharadwaj A."/>
            <person name="Daudu R."/>
            <person name="Singh N."/>
            <person name="Wood J."/>
            <person name="Debieu M."/>
            <person name="Mason C."/>
            <person name="Wang C."/>
            <person name="Venkateswaran K."/>
        </authorList>
    </citation>
    <scope>NUCLEOTIDE SEQUENCE [LARGE SCALE GENOMIC DNA]</scope>
    <source>
        <strain evidence="1 2">IF5SW-B1</strain>
    </source>
</reference>
<accession>A0A7Y6NAA8</accession>
<proteinExistence type="predicted"/>
<evidence type="ECO:0000313" key="2">
    <source>
        <dbReference type="Proteomes" id="UP000566985"/>
    </source>
</evidence>
<name>A0A7Y6NAA8_9GAMM</name>